<name>A0ABN8R057_9CNID</name>
<feature type="repeat" description="ANK" evidence="1">
    <location>
        <begin position="131"/>
        <end position="164"/>
    </location>
</feature>
<comment type="caution">
    <text evidence="3">The sequence shown here is derived from an EMBL/GenBank/DDBJ whole genome shotgun (WGS) entry which is preliminary data.</text>
</comment>
<feature type="region of interest" description="Disordered" evidence="2">
    <location>
        <begin position="496"/>
        <end position="520"/>
    </location>
</feature>
<dbReference type="Proteomes" id="UP001159405">
    <property type="component" value="Unassembled WGS sequence"/>
</dbReference>
<dbReference type="Pfam" id="PF12796">
    <property type="entry name" value="Ank_2"/>
    <property type="match status" value="2"/>
</dbReference>
<feature type="repeat" description="ANK" evidence="1">
    <location>
        <begin position="97"/>
        <end position="129"/>
    </location>
</feature>
<dbReference type="Gene3D" id="1.25.40.20">
    <property type="entry name" value="Ankyrin repeat-containing domain"/>
    <property type="match status" value="2"/>
</dbReference>
<dbReference type="InterPro" id="IPR002110">
    <property type="entry name" value="Ankyrin_rpt"/>
</dbReference>
<keyword evidence="1" id="KW-0040">ANK repeat</keyword>
<accession>A0ABN8R057</accession>
<organism evidence="3 4">
    <name type="scientific">Porites lobata</name>
    <dbReference type="NCBI Taxonomy" id="104759"/>
    <lineage>
        <taxon>Eukaryota</taxon>
        <taxon>Metazoa</taxon>
        <taxon>Cnidaria</taxon>
        <taxon>Anthozoa</taxon>
        <taxon>Hexacorallia</taxon>
        <taxon>Scleractinia</taxon>
        <taxon>Fungiina</taxon>
        <taxon>Poritidae</taxon>
        <taxon>Porites</taxon>
    </lineage>
</organism>
<feature type="region of interest" description="Disordered" evidence="2">
    <location>
        <begin position="533"/>
        <end position="553"/>
    </location>
</feature>
<dbReference type="PROSITE" id="PS50088">
    <property type="entry name" value="ANK_REPEAT"/>
    <property type="match status" value="3"/>
</dbReference>
<evidence type="ECO:0000256" key="1">
    <source>
        <dbReference type="PROSITE-ProRule" id="PRU00023"/>
    </source>
</evidence>
<evidence type="ECO:0008006" key="5">
    <source>
        <dbReference type="Google" id="ProtNLM"/>
    </source>
</evidence>
<evidence type="ECO:0000256" key="2">
    <source>
        <dbReference type="SAM" id="MobiDB-lite"/>
    </source>
</evidence>
<keyword evidence="4" id="KW-1185">Reference proteome</keyword>
<dbReference type="SMART" id="SM00248">
    <property type="entry name" value="ANK"/>
    <property type="match status" value="7"/>
</dbReference>
<dbReference type="PANTHER" id="PTHR24133:SF40">
    <property type="entry name" value="ANKYRIN REPEAT DOMAIN 44"/>
    <property type="match status" value="1"/>
</dbReference>
<proteinExistence type="predicted"/>
<feature type="compositionally biased region" description="Basic and acidic residues" evidence="2">
    <location>
        <begin position="502"/>
        <end position="520"/>
    </location>
</feature>
<sequence length="577" mass="64533">MAGTRDAQHLQRLKGLLAAGRYSPNYLDQQGLCHIHHATFRGYLLCVKWLYKHGSSLTVRSTEGSVPAHYAAAGGHLECLKWIHRKASKSISITDNNGATPLYFAAQEGHLNCLEWLAKYSGTVHWEVSVDGTTAAHAAALQGHFSCLVFLLGSAGCRALARDKVANTPLHYAAACGHLPCVDWLLANSNCVGNERNKLGSSPLHLAAQNGHLEVVKHLVKGGAAIKLHDRLGRTPYNVAIESGNEACAHFLYQVSGERRPFSGNQVLKRVRFERKAMEREFQNTRVRQSSHGTLRGDGSTDREHLIRKPYALYRHGAQSLALPDRQSGSFVQSDLSSQMDGMYTVLVPQPFETSNEDLHVKRHLNRKSLLPWTRVYRMKTSTYKPDISGWFSSSSGDSASHESLSSKKQSSSLLSRFFRNKKNQGLFPRSVDYFDDIINNNNDEKNIFKRIYRFSREKLTKSSSFAIEHVSQGVAESCHKKKSIVVSGHDGFISNLNNQRKTSDSHKEEERKRSGRDEIDLLSTETDLTAHSFKSQGERGIHRSGEYGDRKVTRKGVAVSKIRKEILAPRDSSLIW</sequence>
<dbReference type="InterPro" id="IPR052391">
    <property type="entry name" value="E3_Ligase-Neurotoxin"/>
</dbReference>
<protein>
    <recommendedName>
        <fullName evidence="5">Espin</fullName>
    </recommendedName>
</protein>
<evidence type="ECO:0000313" key="3">
    <source>
        <dbReference type="EMBL" id="CAH3172151.1"/>
    </source>
</evidence>
<dbReference type="EMBL" id="CALNXK010000170">
    <property type="protein sequence ID" value="CAH3172151.1"/>
    <property type="molecule type" value="Genomic_DNA"/>
</dbReference>
<dbReference type="Pfam" id="PF00023">
    <property type="entry name" value="Ank"/>
    <property type="match status" value="1"/>
</dbReference>
<dbReference type="SUPFAM" id="SSF48403">
    <property type="entry name" value="Ankyrin repeat"/>
    <property type="match status" value="1"/>
</dbReference>
<reference evidence="3 4" key="1">
    <citation type="submission" date="2022-05" db="EMBL/GenBank/DDBJ databases">
        <authorList>
            <consortium name="Genoscope - CEA"/>
            <person name="William W."/>
        </authorList>
    </citation>
    <scope>NUCLEOTIDE SEQUENCE [LARGE SCALE GENOMIC DNA]</scope>
</reference>
<evidence type="ECO:0000313" key="4">
    <source>
        <dbReference type="Proteomes" id="UP001159405"/>
    </source>
</evidence>
<dbReference type="PROSITE" id="PS50297">
    <property type="entry name" value="ANK_REP_REGION"/>
    <property type="match status" value="2"/>
</dbReference>
<feature type="compositionally biased region" description="Basic and acidic residues" evidence="2">
    <location>
        <begin position="537"/>
        <end position="552"/>
    </location>
</feature>
<dbReference type="PANTHER" id="PTHR24133">
    <property type="entry name" value="ANKYRIN DOMAIN-CONTAINING"/>
    <property type="match status" value="1"/>
</dbReference>
<dbReference type="InterPro" id="IPR036770">
    <property type="entry name" value="Ankyrin_rpt-contain_sf"/>
</dbReference>
<gene>
    <name evidence="3" type="ORF">PLOB_00012727</name>
</gene>
<feature type="repeat" description="ANK" evidence="1">
    <location>
        <begin position="199"/>
        <end position="231"/>
    </location>
</feature>